<dbReference type="KEGG" id="ahm:TL08_17350"/>
<organism evidence="2 3">
    <name type="scientific">Actinoalloteichus hymeniacidonis</name>
    <dbReference type="NCBI Taxonomy" id="340345"/>
    <lineage>
        <taxon>Bacteria</taxon>
        <taxon>Bacillati</taxon>
        <taxon>Actinomycetota</taxon>
        <taxon>Actinomycetes</taxon>
        <taxon>Pseudonocardiales</taxon>
        <taxon>Pseudonocardiaceae</taxon>
        <taxon>Actinoalloteichus</taxon>
    </lineage>
</organism>
<evidence type="ECO:0000313" key="2">
    <source>
        <dbReference type="EMBL" id="AOS64270.1"/>
    </source>
</evidence>
<keyword evidence="3" id="KW-1185">Reference proteome</keyword>
<reference evidence="3" key="1">
    <citation type="submission" date="2016-03" db="EMBL/GenBank/DDBJ databases">
        <title>Complete genome sequence of the type strain Actinoalloteichus hymeniacidonis DSM 45092.</title>
        <authorList>
            <person name="Schaffert L."/>
            <person name="Albersmeier A."/>
            <person name="Winkler A."/>
            <person name="Kalinowski J."/>
            <person name="Zotchev S."/>
            <person name="Ruckert C."/>
        </authorList>
    </citation>
    <scope>NUCLEOTIDE SEQUENCE [LARGE SCALE GENOMIC DNA]</scope>
    <source>
        <strain evidence="3">HPA177(T) (DSM 45092(T))</strain>
    </source>
</reference>
<dbReference type="Pfam" id="PF24821">
    <property type="entry name" value="DUF7711"/>
    <property type="match status" value="1"/>
</dbReference>
<dbReference type="EMBL" id="CP014859">
    <property type="protein sequence ID" value="AOS64270.1"/>
    <property type="molecule type" value="Genomic_DNA"/>
</dbReference>
<dbReference type="Proteomes" id="UP000095210">
    <property type="component" value="Chromosome"/>
</dbReference>
<sequence>MDAELAVSLAALGERTRHYEDRRFKPGKLEPVADALWRVSAGYLDVEASARARDLD</sequence>
<protein>
    <recommendedName>
        <fullName evidence="1">DUF7711 domain-containing protein</fullName>
    </recommendedName>
</protein>
<evidence type="ECO:0000313" key="3">
    <source>
        <dbReference type="Proteomes" id="UP000095210"/>
    </source>
</evidence>
<dbReference type="RefSeq" id="WP_157421153.1">
    <property type="nucleotide sequence ID" value="NZ_CP014859.1"/>
</dbReference>
<accession>A0AAC9HRX2</accession>
<dbReference type="AlphaFoldDB" id="A0AAC9HRX2"/>
<evidence type="ECO:0000259" key="1">
    <source>
        <dbReference type="Pfam" id="PF24821"/>
    </source>
</evidence>
<gene>
    <name evidence="2" type="ORF">TL08_17350</name>
</gene>
<name>A0AAC9HRX2_9PSEU</name>
<feature type="domain" description="DUF7711" evidence="1">
    <location>
        <begin position="2"/>
        <end position="48"/>
    </location>
</feature>
<dbReference type="InterPro" id="IPR056128">
    <property type="entry name" value="DUF7711"/>
</dbReference>
<proteinExistence type="predicted"/>